<comment type="similarity">
    <text evidence="2">Belongs to the FAD-binding oxidoreductase/transferase type 4 family.</text>
</comment>
<dbReference type="FunFam" id="1.10.45.10:FF:000001">
    <property type="entry name" value="D-lactate dehydrogenase mitochondrial"/>
    <property type="match status" value="1"/>
</dbReference>
<evidence type="ECO:0000256" key="3">
    <source>
        <dbReference type="ARBA" id="ARBA00022630"/>
    </source>
</evidence>
<feature type="region of interest" description="Disordered" evidence="6">
    <location>
        <begin position="19"/>
        <end position="38"/>
    </location>
</feature>
<dbReference type="GO" id="GO:0050660">
    <property type="term" value="F:flavin adenine dinucleotide binding"/>
    <property type="evidence" value="ECO:0007669"/>
    <property type="project" value="InterPro"/>
</dbReference>
<evidence type="ECO:0000256" key="6">
    <source>
        <dbReference type="SAM" id="MobiDB-lite"/>
    </source>
</evidence>
<comment type="cofactor">
    <cofactor evidence="1">
        <name>FAD</name>
        <dbReference type="ChEBI" id="CHEBI:57692"/>
    </cofactor>
</comment>
<feature type="domain" description="FAD-binding oxidoreductase/transferase type 4 C-terminal" evidence="7">
    <location>
        <begin position="329"/>
        <end position="362"/>
    </location>
</feature>
<dbReference type="InterPro" id="IPR016171">
    <property type="entry name" value="Vanillyl_alc_oxidase_C-sub2"/>
</dbReference>
<keyword evidence="5" id="KW-0560">Oxidoreductase</keyword>
<dbReference type="OrthoDB" id="5332616at2759"/>
<dbReference type="Pfam" id="PF02913">
    <property type="entry name" value="FAD-oxidase_C"/>
    <property type="match status" value="2"/>
</dbReference>
<dbReference type="PANTHER" id="PTHR11748:SF111">
    <property type="entry name" value="D-LACTATE DEHYDROGENASE, MITOCHONDRIAL-RELATED"/>
    <property type="match status" value="1"/>
</dbReference>
<dbReference type="InterPro" id="IPR004113">
    <property type="entry name" value="FAD-bd_oxidored_4_C"/>
</dbReference>
<dbReference type="InterPro" id="IPR016169">
    <property type="entry name" value="FAD-bd_PCMH_sub2"/>
</dbReference>
<evidence type="ECO:0000313" key="9">
    <source>
        <dbReference type="Proteomes" id="UP001055439"/>
    </source>
</evidence>
<dbReference type="AlphaFoldDB" id="A0A9E7H3K7"/>
<proteinExistence type="inferred from homology"/>
<keyword evidence="4" id="KW-0274">FAD</keyword>
<dbReference type="SUPFAM" id="SSF55103">
    <property type="entry name" value="FAD-linked oxidases, C-terminal domain"/>
    <property type="match status" value="1"/>
</dbReference>
<accession>A0A9E7H3K7</accession>
<dbReference type="GO" id="GO:0004458">
    <property type="term" value="F:D-lactate dehydrogenase (cytochrome) activity"/>
    <property type="evidence" value="ECO:0007669"/>
    <property type="project" value="TreeGrafter"/>
</dbReference>
<dbReference type="GO" id="GO:0008720">
    <property type="term" value="F:D-lactate dehydrogenase (NAD+) activity"/>
    <property type="evidence" value="ECO:0007669"/>
    <property type="project" value="TreeGrafter"/>
</dbReference>
<dbReference type="GO" id="GO:0005739">
    <property type="term" value="C:mitochondrion"/>
    <property type="evidence" value="ECO:0007669"/>
    <property type="project" value="TreeGrafter"/>
</dbReference>
<gene>
    <name evidence="8" type="ORF">MUK42_03126</name>
</gene>
<organism evidence="8 9">
    <name type="scientific">Musa troglodytarum</name>
    <name type="common">fe'i banana</name>
    <dbReference type="NCBI Taxonomy" id="320322"/>
    <lineage>
        <taxon>Eukaryota</taxon>
        <taxon>Viridiplantae</taxon>
        <taxon>Streptophyta</taxon>
        <taxon>Embryophyta</taxon>
        <taxon>Tracheophyta</taxon>
        <taxon>Spermatophyta</taxon>
        <taxon>Magnoliopsida</taxon>
        <taxon>Liliopsida</taxon>
        <taxon>Zingiberales</taxon>
        <taxon>Musaceae</taxon>
        <taxon>Musa</taxon>
    </lineage>
</organism>
<keyword evidence="3" id="KW-0285">Flavoprotein</keyword>
<evidence type="ECO:0000256" key="5">
    <source>
        <dbReference type="ARBA" id="ARBA00023002"/>
    </source>
</evidence>
<dbReference type="GO" id="GO:1903457">
    <property type="term" value="P:lactate catabolic process"/>
    <property type="evidence" value="ECO:0007669"/>
    <property type="project" value="TreeGrafter"/>
</dbReference>
<evidence type="ECO:0000313" key="8">
    <source>
        <dbReference type="EMBL" id="URE22962.1"/>
    </source>
</evidence>
<dbReference type="Proteomes" id="UP001055439">
    <property type="component" value="Chromosome 8"/>
</dbReference>
<dbReference type="InterPro" id="IPR016164">
    <property type="entry name" value="FAD-linked_Oxase-like_C"/>
</dbReference>
<name>A0A9E7H3K7_9LILI</name>
<sequence length="369" mass="40814">MAFLSTFFSRIASKPHLRRPFRASLPPGPTQSPRSGASGDRLLAWSSAFVRFAVAAGAALAFDLHPVAVPSLCDPGIDLRVGGKDSTELVVKGARREAPKEFIQELKDFLQDNLTVDYEERCFHGKPQNSFHRSVNVPDVVVFPRYGTMRDNVINLQVVLANGEVIKTGSRARKSAAGYDLTRLLIGSEGTLGIITEVTLRLQRLPQHSVVAMCNFQTIKDAADVAIATMLSSIQVSRMELLDEVQVKAINIANGKNLPEVPTLMFEFIGTEAYAREQTLIVQKIVSEHNGSDFVYVENADDKEELWKIRKEALWACYAMAPNNFEAMTTYLEKELGSGALRTMKRIKSVLDPNDIMNPGKLIPPHVCI</sequence>
<keyword evidence="9" id="KW-1185">Reference proteome</keyword>
<dbReference type="Gene3D" id="1.10.45.10">
    <property type="entry name" value="Vanillyl-alcohol Oxidase, Chain A, domain 4"/>
    <property type="match status" value="1"/>
</dbReference>
<dbReference type="EMBL" id="CP097510">
    <property type="protein sequence ID" value="URE22962.1"/>
    <property type="molecule type" value="Genomic_DNA"/>
</dbReference>
<dbReference type="InterPro" id="IPR036318">
    <property type="entry name" value="FAD-bd_PCMH-like_sf"/>
</dbReference>
<protein>
    <submittedName>
        <fullName evidence="8">FAD linked oxidases, C-terminal domain</fullName>
    </submittedName>
</protein>
<reference evidence="8" key="1">
    <citation type="submission" date="2022-05" db="EMBL/GenBank/DDBJ databases">
        <title>The Musa troglodytarum L. genome provides insights into the mechanism of non-climacteric behaviour and enrichment of carotenoids.</title>
        <authorList>
            <person name="Wang J."/>
        </authorList>
    </citation>
    <scope>NUCLEOTIDE SEQUENCE</scope>
    <source>
        <tissue evidence="8">Leaf</tissue>
    </source>
</reference>
<feature type="domain" description="FAD-binding oxidoreductase/transferase type 4 C-terminal" evidence="7">
    <location>
        <begin position="205"/>
        <end position="320"/>
    </location>
</feature>
<dbReference type="PANTHER" id="PTHR11748">
    <property type="entry name" value="D-LACTATE DEHYDROGENASE"/>
    <property type="match status" value="1"/>
</dbReference>
<evidence type="ECO:0000259" key="7">
    <source>
        <dbReference type="Pfam" id="PF02913"/>
    </source>
</evidence>
<evidence type="ECO:0000256" key="2">
    <source>
        <dbReference type="ARBA" id="ARBA00008000"/>
    </source>
</evidence>
<dbReference type="Gene3D" id="3.30.465.10">
    <property type="match status" value="1"/>
</dbReference>
<dbReference type="SUPFAM" id="SSF56176">
    <property type="entry name" value="FAD-binding/transporter-associated domain-like"/>
    <property type="match status" value="1"/>
</dbReference>
<evidence type="ECO:0000256" key="1">
    <source>
        <dbReference type="ARBA" id="ARBA00001974"/>
    </source>
</evidence>
<evidence type="ECO:0000256" key="4">
    <source>
        <dbReference type="ARBA" id="ARBA00022827"/>
    </source>
</evidence>